<dbReference type="EMBL" id="JH159164">
    <property type="protein sequence ID" value="EGZ06248.1"/>
    <property type="molecule type" value="Genomic_DNA"/>
</dbReference>
<gene>
    <name evidence="2" type="ORF">PHYSODRAFT_341531</name>
</gene>
<dbReference type="RefSeq" id="XP_009538145.1">
    <property type="nucleotide sequence ID" value="XM_009539850.1"/>
</dbReference>
<proteinExistence type="predicted"/>
<dbReference type="AlphaFoldDB" id="G5ADJ5"/>
<feature type="compositionally biased region" description="Basic and acidic residues" evidence="1">
    <location>
        <begin position="157"/>
        <end position="166"/>
    </location>
</feature>
<accession>G5ADJ5</accession>
<organism evidence="2 3">
    <name type="scientific">Phytophthora sojae (strain P6497)</name>
    <name type="common">Soybean stem and root rot agent</name>
    <name type="synonym">Phytophthora megasperma f. sp. glycines</name>
    <dbReference type="NCBI Taxonomy" id="1094619"/>
    <lineage>
        <taxon>Eukaryota</taxon>
        <taxon>Sar</taxon>
        <taxon>Stramenopiles</taxon>
        <taxon>Oomycota</taxon>
        <taxon>Peronosporomycetes</taxon>
        <taxon>Peronosporales</taxon>
        <taxon>Peronosporaceae</taxon>
        <taxon>Phytophthora</taxon>
    </lineage>
</organism>
<dbReference type="InParanoid" id="G5ADJ5"/>
<keyword evidence="3" id="KW-1185">Reference proteome</keyword>
<dbReference type="KEGG" id="psoj:PHYSODRAFT_341531"/>
<reference evidence="2 3" key="1">
    <citation type="journal article" date="2006" name="Science">
        <title>Phytophthora genome sequences uncover evolutionary origins and mechanisms of pathogenesis.</title>
        <authorList>
            <person name="Tyler B.M."/>
            <person name="Tripathy S."/>
            <person name="Zhang X."/>
            <person name="Dehal P."/>
            <person name="Jiang R.H."/>
            <person name="Aerts A."/>
            <person name="Arredondo F.D."/>
            <person name="Baxter L."/>
            <person name="Bensasson D."/>
            <person name="Beynon J.L."/>
            <person name="Chapman J."/>
            <person name="Damasceno C.M."/>
            <person name="Dorrance A.E."/>
            <person name="Dou D."/>
            <person name="Dickerman A.W."/>
            <person name="Dubchak I.L."/>
            <person name="Garbelotto M."/>
            <person name="Gijzen M."/>
            <person name="Gordon S.G."/>
            <person name="Govers F."/>
            <person name="Grunwald N.J."/>
            <person name="Huang W."/>
            <person name="Ivors K.L."/>
            <person name="Jones R.W."/>
            <person name="Kamoun S."/>
            <person name="Krampis K."/>
            <person name="Lamour K.H."/>
            <person name="Lee M.K."/>
            <person name="McDonald W.H."/>
            <person name="Medina M."/>
            <person name="Meijer H.J."/>
            <person name="Nordberg E.K."/>
            <person name="Maclean D.J."/>
            <person name="Ospina-Giraldo M.D."/>
            <person name="Morris P.F."/>
            <person name="Phuntumart V."/>
            <person name="Putnam N.H."/>
            <person name="Rash S."/>
            <person name="Rose J.K."/>
            <person name="Sakihama Y."/>
            <person name="Salamov A.A."/>
            <person name="Savidor A."/>
            <person name="Scheuring C.F."/>
            <person name="Smith B.M."/>
            <person name="Sobral B.W."/>
            <person name="Terry A."/>
            <person name="Torto-Alalibo T.A."/>
            <person name="Win J."/>
            <person name="Xu Z."/>
            <person name="Zhang H."/>
            <person name="Grigoriev I.V."/>
            <person name="Rokhsar D.S."/>
            <person name="Boore J.L."/>
        </authorList>
    </citation>
    <scope>NUCLEOTIDE SEQUENCE [LARGE SCALE GENOMIC DNA]</scope>
    <source>
        <strain evidence="2 3">P6497</strain>
    </source>
</reference>
<sequence length="484" mass="55334">MGSVAKSTGPFHTTLVQAGAVDLGPQTDPHSSWYYPIDADAQPPRSDEALLKLLHVEAGFDDVRPDVLEYLRMDGDNGSLKDAEDAIMNELEKELVIHTYLREPVLVEILRRVLCLQILDEVELLRHVPEEYFEKGVARARECNWAVGVERPWPHIPTERPDSPEHSDDDEDASGDERKPRSSEAQKTPRRKRSRGSSVSGKKSHQTKAPIDYSSGVSTEEENLPVRYERLVQTDDMGPEDAHTPTRTAVSWVVYEIRVCAASGSTERQIRGFPDIKCFPKETKAAQAWFRPEDYNDFLNGSAPGDVMPWDAMFAERITVFWFFEGPISPGLGAVLKVYVTHMFVWRRAHWERLHWIEMNRAELSHQQLYIARRELQKAWSNARVEVKREIKKLPEHERKVFLTEPGLWRRPRKVAAWIPTDPSTRHSLPDQVRILDAREPTRVYWGRPGAEEHLASSVYPRTWGSHVADPARRLAIPGPADVD</sequence>
<dbReference type="Proteomes" id="UP000002640">
    <property type="component" value="Unassembled WGS sequence"/>
</dbReference>
<protein>
    <submittedName>
        <fullName evidence="2">Uncharacterized protein</fullName>
    </submittedName>
</protein>
<feature type="compositionally biased region" description="Basic and acidic residues" evidence="1">
    <location>
        <begin position="175"/>
        <end position="184"/>
    </location>
</feature>
<name>G5ADJ5_PHYSP</name>
<evidence type="ECO:0000256" key="1">
    <source>
        <dbReference type="SAM" id="MobiDB-lite"/>
    </source>
</evidence>
<feature type="region of interest" description="Disordered" evidence="1">
    <location>
        <begin position="152"/>
        <end position="224"/>
    </location>
</feature>
<dbReference type="GeneID" id="20648093"/>
<evidence type="ECO:0000313" key="2">
    <source>
        <dbReference type="EMBL" id="EGZ06248.1"/>
    </source>
</evidence>
<evidence type="ECO:0000313" key="3">
    <source>
        <dbReference type="Proteomes" id="UP000002640"/>
    </source>
</evidence>